<evidence type="ECO:0000256" key="3">
    <source>
        <dbReference type="ARBA" id="ARBA00023015"/>
    </source>
</evidence>
<keyword evidence="4 8" id="KW-0238">DNA-binding</keyword>
<accession>A0A9E7EC41</accession>
<dbReference type="EMBL" id="CP097502">
    <property type="protein sequence ID" value="URD74243.1"/>
    <property type="molecule type" value="Genomic_DNA"/>
</dbReference>
<dbReference type="Proteomes" id="UP001055439">
    <property type="component" value="Chromosome 1"/>
</dbReference>
<dbReference type="CDD" id="cd00086">
    <property type="entry name" value="homeodomain"/>
    <property type="match status" value="1"/>
</dbReference>
<comment type="subcellular location">
    <subcellularLocation>
        <location evidence="1 8">Nucleus</location>
    </subcellularLocation>
</comment>
<evidence type="ECO:0000256" key="6">
    <source>
        <dbReference type="ARBA" id="ARBA00023163"/>
    </source>
</evidence>
<evidence type="ECO:0000313" key="11">
    <source>
        <dbReference type="EMBL" id="URD74243.1"/>
    </source>
</evidence>
<evidence type="ECO:0000256" key="1">
    <source>
        <dbReference type="ARBA" id="ARBA00004123"/>
    </source>
</evidence>
<dbReference type="Pfam" id="PF05920">
    <property type="entry name" value="Homeobox_KN"/>
    <property type="match status" value="1"/>
</dbReference>
<evidence type="ECO:0000256" key="5">
    <source>
        <dbReference type="ARBA" id="ARBA00023155"/>
    </source>
</evidence>
<dbReference type="GO" id="GO:0006355">
    <property type="term" value="P:regulation of DNA-templated transcription"/>
    <property type="evidence" value="ECO:0007669"/>
    <property type="project" value="InterPro"/>
</dbReference>
<dbReference type="SMART" id="SM00574">
    <property type="entry name" value="POX"/>
    <property type="match status" value="1"/>
</dbReference>
<dbReference type="InterPro" id="IPR006563">
    <property type="entry name" value="POX_dom"/>
</dbReference>
<dbReference type="InterPro" id="IPR009057">
    <property type="entry name" value="Homeodomain-like_sf"/>
</dbReference>
<dbReference type="AlphaFoldDB" id="A0A9E7EC41"/>
<comment type="similarity">
    <text evidence="2">Belongs to the TALE/BELL homeobox family.</text>
</comment>
<feature type="region of interest" description="Disordered" evidence="9">
    <location>
        <begin position="238"/>
        <end position="280"/>
    </location>
</feature>
<keyword evidence="12" id="KW-1185">Reference proteome</keyword>
<dbReference type="EMBL" id="CP097502">
    <property type="protein sequence ID" value="URD74244.1"/>
    <property type="molecule type" value="Genomic_DNA"/>
</dbReference>
<keyword evidence="5 8" id="KW-0371">Homeobox</keyword>
<evidence type="ECO:0000313" key="12">
    <source>
        <dbReference type="Proteomes" id="UP001055439"/>
    </source>
</evidence>
<evidence type="ECO:0000256" key="8">
    <source>
        <dbReference type="PROSITE-ProRule" id="PRU00108"/>
    </source>
</evidence>
<dbReference type="Gene3D" id="1.10.10.60">
    <property type="entry name" value="Homeodomain-like"/>
    <property type="match status" value="1"/>
</dbReference>
<evidence type="ECO:0000259" key="10">
    <source>
        <dbReference type="PROSITE" id="PS50071"/>
    </source>
</evidence>
<gene>
    <name evidence="11" type="ORF">MUK42_09475</name>
</gene>
<dbReference type="PROSITE" id="PS50071">
    <property type="entry name" value="HOMEOBOX_2"/>
    <property type="match status" value="1"/>
</dbReference>
<name>A0A9E7EC41_9LILI</name>
<dbReference type="PANTHER" id="PTHR11850">
    <property type="entry name" value="HOMEOBOX PROTEIN TRANSCRIPTION FACTORS"/>
    <property type="match status" value="1"/>
</dbReference>
<feature type="region of interest" description="Disordered" evidence="9">
    <location>
        <begin position="471"/>
        <end position="499"/>
    </location>
</feature>
<dbReference type="Pfam" id="PF07526">
    <property type="entry name" value="POX"/>
    <property type="match status" value="1"/>
</dbReference>
<feature type="compositionally biased region" description="Polar residues" evidence="9">
    <location>
        <begin position="485"/>
        <end position="499"/>
    </location>
</feature>
<evidence type="ECO:0000256" key="2">
    <source>
        <dbReference type="ARBA" id="ARBA00006454"/>
    </source>
</evidence>
<keyword evidence="6" id="KW-0804">Transcription</keyword>
<protein>
    <submittedName>
        <fullName evidence="11">Homeobox domain containing protein</fullName>
    </submittedName>
</protein>
<evidence type="ECO:0000256" key="9">
    <source>
        <dbReference type="SAM" id="MobiDB-lite"/>
    </source>
</evidence>
<keyword evidence="3" id="KW-0805">Transcription regulation</keyword>
<sequence>MDNTPNLCSRDPGHSQYSEASFFDNLLCHKYSSSVAYTDALANTQPHQNTVEVPIVTTVTSPGSILETPNMVTSCIDKHAYDSWKNGKNDMLFTHTVGVSVDGSENLLHDSDSQMNLRRQLGALNRQCLSLQQSDVSTVPSQGLSLSLGTQIIVPSIQCQHTSSDISLFRSHQTTSRNGGSSRDENCQNKSTKANNFPYESVSLGGSILNSKYLKAAQELLDEVVNVQKALKRKSIKSQSLHTSAGTTTGKDCSADEGISSNPQDYTINSSSELSPSERQDLQNKVTKLLTMLDEIDRRYKQYYHQMQIVVSSFDVVAGSGAAKPYTALSLQTISGHFRCLRDAISREILVTRKSLGEEGNSGSKGVGISRLRYIDQQLRQQRALQQFGMMQQHAWRPQRGLPESSVSILRAWLFEHFLHPYPNDSEKLMLARQTGLTRSQVSNWFINARVRLWKPMIEDMYKEETGDLEIDSSLENPPKDQDGVHSTGNRENSQNTATKICQVNQLSNLPRSNIMPAMDTAAAGAKDYHMNLKMRTTTEECSSVQDALAHIDGTERFMAYQMADLGRGSGGGVSLTLGLQHCDGGLPGSSSQQSFVGMQGGDIYSAAAAIGADTVEYDCVNLGDRSHRFASSQLLHDFVA</sequence>
<keyword evidence="7 8" id="KW-0539">Nucleus</keyword>
<dbReference type="SMART" id="SM00389">
    <property type="entry name" value="HOX"/>
    <property type="match status" value="1"/>
</dbReference>
<dbReference type="InterPro" id="IPR008422">
    <property type="entry name" value="KN_HD"/>
</dbReference>
<dbReference type="OrthoDB" id="10056939at2759"/>
<feature type="DNA-binding region" description="Homeobox" evidence="8">
    <location>
        <begin position="395"/>
        <end position="457"/>
    </location>
</feature>
<reference evidence="11" key="1">
    <citation type="submission" date="2022-05" db="EMBL/GenBank/DDBJ databases">
        <title>The Musa troglodytarum L. genome provides insights into the mechanism of non-climacteric behaviour and enrichment of carotenoids.</title>
        <authorList>
            <person name="Wang J."/>
        </authorList>
    </citation>
    <scope>NUCLEOTIDE SEQUENCE</scope>
    <source>
        <tissue evidence="11">Leaf</tissue>
    </source>
</reference>
<evidence type="ECO:0000256" key="4">
    <source>
        <dbReference type="ARBA" id="ARBA00023125"/>
    </source>
</evidence>
<proteinExistence type="inferred from homology"/>
<feature type="compositionally biased region" description="Polar residues" evidence="9">
    <location>
        <begin position="259"/>
        <end position="275"/>
    </location>
</feature>
<organism evidence="11 12">
    <name type="scientific">Musa troglodytarum</name>
    <name type="common">fe'i banana</name>
    <dbReference type="NCBI Taxonomy" id="320322"/>
    <lineage>
        <taxon>Eukaryota</taxon>
        <taxon>Viridiplantae</taxon>
        <taxon>Streptophyta</taxon>
        <taxon>Embryophyta</taxon>
        <taxon>Tracheophyta</taxon>
        <taxon>Spermatophyta</taxon>
        <taxon>Magnoliopsida</taxon>
        <taxon>Liliopsida</taxon>
        <taxon>Zingiberales</taxon>
        <taxon>Musaceae</taxon>
        <taxon>Musa</taxon>
    </lineage>
</organism>
<feature type="compositionally biased region" description="Polar residues" evidence="9">
    <location>
        <begin position="171"/>
        <end position="181"/>
    </location>
</feature>
<dbReference type="GO" id="GO:0003677">
    <property type="term" value="F:DNA binding"/>
    <property type="evidence" value="ECO:0007669"/>
    <property type="project" value="UniProtKB-UniRule"/>
</dbReference>
<dbReference type="GO" id="GO:0005634">
    <property type="term" value="C:nucleus"/>
    <property type="evidence" value="ECO:0007669"/>
    <property type="project" value="UniProtKB-SubCell"/>
</dbReference>
<evidence type="ECO:0000256" key="7">
    <source>
        <dbReference type="ARBA" id="ARBA00023242"/>
    </source>
</evidence>
<feature type="compositionally biased region" description="Polar residues" evidence="9">
    <location>
        <begin position="238"/>
        <end position="251"/>
    </location>
</feature>
<dbReference type="InterPro" id="IPR001356">
    <property type="entry name" value="HD"/>
</dbReference>
<feature type="domain" description="Homeobox" evidence="10">
    <location>
        <begin position="393"/>
        <end position="456"/>
    </location>
</feature>
<dbReference type="SUPFAM" id="SSF46689">
    <property type="entry name" value="Homeodomain-like"/>
    <property type="match status" value="1"/>
</dbReference>
<feature type="region of interest" description="Disordered" evidence="9">
    <location>
        <begin position="171"/>
        <end position="196"/>
    </location>
</feature>
<dbReference type="InterPro" id="IPR050224">
    <property type="entry name" value="TALE_homeobox"/>
</dbReference>